<dbReference type="InterPro" id="IPR036259">
    <property type="entry name" value="MFS_trans_sf"/>
</dbReference>
<dbReference type="FunFam" id="1.20.1720.10:FF:000009">
    <property type="entry name" value="MFS multidrug transporter"/>
    <property type="match status" value="1"/>
</dbReference>
<sequence length="711" mass="79788">MPADSIRSDLTCESVTHSVKSYKGRGPHDQLDEFMPPRVPQTAPDAQRKHRSKSGDTEIISIVSSKRASMRRLKDPEYLVVRRQRRGLFAQLSLIPELNDARDYPEKVKKIIVFIIAFSSILGPMGTSIIFPAIGPITQSFNTTTIMVNVSVGVYSLSIGIFPLWWSSFSEMHGRRTVYIISFAMLFVFCIATAVSPNINAFIILRVLCGAASASVQSVGAGTISDLYIPEERGKNLGIYYLGPLMAPLLSPIISSLLLTRWSWRSTQWFTVILSGVDVLLIVFFLPETLRIQDNKNAIAMMLLSRMKKAEDSVDISEETRTYDAVSEMNADTGLNPDENQSNNYSSNHDNLQEEIHSDTSSTSTNQFDNHSRQIDKDIEGHPDNEDNESEIKKIMTGASSIRDYPAMNHNIDVGAPQMSRIQSHDPKLELQMREHDIARMKTNMEEELNRLETAKTNISKKSGLENRSTKSQCIRHALYIYFLRPMKSVYFLKYPPVSLAITFSAISFAVLYFVNMTIEYDYSRPPYNFKPLYVGLLYIPNSVTYIFASIYGGKWVDALLKNYKVKHGILAPEARISWNVVTALVSFPISLLIFGWCLGKHCHWVTPLIGTALFGYASMMIIGATVSYIVDSLPGRGATGVALNNLIRQTLAAVAIFVTEPMLTGMGTGWAFTMLTFIIMAASGVLIFLKKNGEYWRENYDLKALYDQVE</sequence>
<proteinExistence type="inferred from homology"/>
<organism evidence="10 11">
    <name type="scientific">Zygotorulaspora mrakii</name>
    <name type="common">Zygosaccharomyces mrakii</name>
    <dbReference type="NCBI Taxonomy" id="42260"/>
    <lineage>
        <taxon>Eukaryota</taxon>
        <taxon>Fungi</taxon>
        <taxon>Dikarya</taxon>
        <taxon>Ascomycota</taxon>
        <taxon>Saccharomycotina</taxon>
        <taxon>Saccharomycetes</taxon>
        <taxon>Saccharomycetales</taxon>
        <taxon>Saccharomycetaceae</taxon>
        <taxon>Zygotorulaspora</taxon>
    </lineage>
</organism>
<feature type="transmembrane region" description="Helical" evidence="8">
    <location>
        <begin position="241"/>
        <end position="262"/>
    </location>
</feature>
<comment type="subcellular location">
    <subcellularLocation>
        <location evidence="1">Membrane</location>
        <topology evidence="1">Multi-pass membrane protein</topology>
    </subcellularLocation>
</comment>
<evidence type="ECO:0000313" key="10">
    <source>
        <dbReference type="EMBL" id="QLG71844.1"/>
    </source>
</evidence>
<protein>
    <recommendedName>
        <fullName evidence="9">Major facilitator superfamily (MFS) profile domain-containing protein</fullName>
    </recommendedName>
</protein>
<evidence type="ECO:0000256" key="4">
    <source>
        <dbReference type="ARBA" id="ARBA00022989"/>
    </source>
</evidence>
<dbReference type="InterPro" id="IPR011701">
    <property type="entry name" value="MFS"/>
</dbReference>
<evidence type="ECO:0000256" key="7">
    <source>
        <dbReference type="SAM" id="MobiDB-lite"/>
    </source>
</evidence>
<evidence type="ECO:0000259" key="9">
    <source>
        <dbReference type="PROSITE" id="PS50850"/>
    </source>
</evidence>
<dbReference type="GeneID" id="59235540"/>
<dbReference type="GO" id="GO:0010509">
    <property type="term" value="P:intracellular polyamine homeostasis"/>
    <property type="evidence" value="ECO:0007669"/>
    <property type="project" value="TreeGrafter"/>
</dbReference>
<accession>A0A7H9B0G5</accession>
<dbReference type="RefSeq" id="XP_037143572.1">
    <property type="nucleotide sequence ID" value="XM_037287677.1"/>
</dbReference>
<dbReference type="Pfam" id="PF07690">
    <property type="entry name" value="MFS_1"/>
    <property type="match status" value="1"/>
</dbReference>
<feature type="transmembrane region" description="Helical" evidence="8">
    <location>
        <begin position="577"/>
        <end position="597"/>
    </location>
</feature>
<reference evidence="10 11" key="1">
    <citation type="submission" date="2020-07" db="EMBL/GenBank/DDBJ databases">
        <title>The yeast mating-type switching endonuclease HO is a domesticated member of an unorthodox homing genetic element family.</title>
        <authorList>
            <person name="Coughlan A.Y."/>
            <person name="Lombardi L."/>
            <person name="Braun-Galleani S."/>
            <person name="Martos A.R."/>
            <person name="Galeote V."/>
            <person name="Bigey F."/>
            <person name="Dequin S."/>
            <person name="Byrne K.P."/>
            <person name="Wolfe K.H."/>
        </authorList>
    </citation>
    <scope>NUCLEOTIDE SEQUENCE [LARGE SCALE GENOMIC DNA]</scope>
    <source>
        <strain evidence="10 11">NRRL Y-6702</strain>
    </source>
</reference>
<dbReference type="KEGG" id="zmk:HG535_0C01930"/>
<dbReference type="SUPFAM" id="SSF103473">
    <property type="entry name" value="MFS general substrate transporter"/>
    <property type="match status" value="1"/>
</dbReference>
<feature type="transmembrane region" description="Helical" evidence="8">
    <location>
        <begin position="146"/>
        <end position="166"/>
    </location>
</feature>
<feature type="compositionally biased region" description="Polar residues" evidence="7">
    <location>
        <begin position="338"/>
        <end position="350"/>
    </location>
</feature>
<keyword evidence="4 8" id="KW-1133">Transmembrane helix</keyword>
<feature type="transmembrane region" description="Helical" evidence="8">
    <location>
        <begin position="111"/>
        <end position="134"/>
    </location>
</feature>
<feature type="transmembrane region" description="Helical" evidence="8">
    <location>
        <begin position="495"/>
        <end position="515"/>
    </location>
</feature>
<evidence type="ECO:0000256" key="8">
    <source>
        <dbReference type="SAM" id="Phobius"/>
    </source>
</evidence>
<evidence type="ECO:0000313" key="11">
    <source>
        <dbReference type="Proteomes" id="UP000509704"/>
    </source>
</evidence>
<dbReference type="PROSITE" id="PS50850">
    <property type="entry name" value="MFS"/>
    <property type="match status" value="1"/>
</dbReference>
<feature type="transmembrane region" description="Helical" evidence="8">
    <location>
        <begin position="268"/>
        <end position="286"/>
    </location>
</feature>
<feature type="transmembrane region" description="Helical" evidence="8">
    <location>
        <begin position="203"/>
        <end position="229"/>
    </location>
</feature>
<feature type="transmembrane region" description="Helical" evidence="8">
    <location>
        <begin position="638"/>
        <end position="659"/>
    </location>
</feature>
<keyword evidence="2" id="KW-0813">Transport</keyword>
<feature type="transmembrane region" description="Helical" evidence="8">
    <location>
        <begin position="609"/>
        <end position="631"/>
    </location>
</feature>
<dbReference type="AlphaFoldDB" id="A0A7H9B0G5"/>
<evidence type="ECO:0000256" key="5">
    <source>
        <dbReference type="ARBA" id="ARBA00023136"/>
    </source>
</evidence>
<feature type="transmembrane region" description="Helical" evidence="8">
    <location>
        <begin position="535"/>
        <end position="557"/>
    </location>
</feature>
<feature type="transmembrane region" description="Helical" evidence="8">
    <location>
        <begin position="671"/>
        <end position="690"/>
    </location>
</feature>
<gene>
    <name evidence="10" type="ORF">HG535_0C01930</name>
</gene>
<evidence type="ECO:0000256" key="6">
    <source>
        <dbReference type="ARBA" id="ARBA00038347"/>
    </source>
</evidence>
<feature type="region of interest" description="Disordered" evidence="7">
    <location>
        <begin position="328"/>
        <end position="369"/>
    </location>
</feature>
<name>A0A7H9B0G5_ZYGMR</name>
<comment type="similarity">
    <text evidence="6">Belongs to the major facilitator superfamily. CAR1 family.</text>
</comment>
<evidence type="ECO:0000256" key="1">
    <source>
        <dbReference type="ARBA" id="ARBA00004141"/>
    </source>
</evidence>
<dbReference type="GO" id="GO:0015203">
    <property type="term" value="F:polyamine transmembrane transporter activity"/>
    <property type="evidence" value="ECO:0007669"/>
    <property type="project" value="TreeGrafter"/>
</dbReference>
<feature type="region of interest" description="Disordered" evidence="7">
    <location>
        <begin position="19"/>
        <end position="56"/>
    </location>
</feature>
<dbReference type="EMBL" id="CP058606">
    <property type="protein sequence ID" value="QLG71844.1"/>
    <property type="molecule type" value="Genomic_DNA"/>
</dbReference>
<dbReference type="PANTHER" id="PTHR23502">
    <property type="entry name" value="MAJOR FACILITATOR SUPERFAMILY"/>
    <property type="match status" value="1"/>
</dbReference>
<dbReference type="Gene3D" id="1.20.1720.10">
    <property type="entry name" value="Multidrug resistance protein D"/>
    <property type="match status" value="1"/>
</dbReference>
<dbReference type="Proteomes" id="UP000509704">
    <property type="component" value="Chromosome 3"/>
</dbReference>
<feature type="compositionally biased region" description="Polar residues" evidence="7">
    <location>
        <begin position="359"/>
        <end position="369"/>
    </location>
</feature>
<dbReference type="Gene3D" id="1.20.1250.20">
    <property type="entry name" value="MFS general substrate transporter like domains"/>
    <property type="match status" value="1"/>
</dbReference>
<evidence type="ECO:0000256" key="2">
    <source>
        <dbReference type="ARBA" id="ARBA00022448"/>
    </source>
</evidence>
<keyword evidence="3 8" id="KW-0812">Transmembrane</keyword>
<dbReference type="PANTHER" id="PTHR23502:SF5">
    <property type="entry name" value="QUINIDINE RESISTANCE PROTEIN 3"/>
    <property type="match status" value="1"/>
</dbReference>
<feature type="domain" description="Major facilitator superfamily (MFS) profile" evidence="9">
    <location>
        <begin position="112"/>
        <end position="695"/>
    </location>
</feature>
<dbReference type="InterPro" id="IPR020846">
    <property type="entry name" value="MFS_dom"/>
</dbReference>
<evidence type="ECO:0000256" key="3">
    <source>
        <dbReference type="ARBA" id="ARBA00022692"/>
    </source>
</evidence>
<dbReference type="OrthoDB" id="3936150at2759"/>
<feature type="transmembrane region" description="Helical" evidence="8">
    <location>
        <begin position="178"/>
        <end position="197"/>
    </location>
</feature>
<keyword evidence="5 8" id="KW-0472">Membrane</keyword>
<dbReference type="GO" id="GO:0005886">
    <property type="term" value="C:plasma membrane"/>
    <property type="evidence" value="ECO:0007669"/>
    <property type="project" value="TreeGrafter"/>
</dbReference>
<keyword evidence="11" id="KW-1185">Reference proteome</keyword>